<evidence type="ECO:0000256" key="1">
    <source>
        <dbReference type="SAM" id="Phobius"/>
    </source>
</evidence>
<keyword evidence="1" id="KW-1133">Transmembrane helix</keyword>
<comment type="caution">
    <text evidence="2">The sequence shown here is derived from an EMBL/GenBank/DDBJ whole genome shotgun (WGS) entry which is preliminary data.</text>
</comment>
<evidence type="ECO:0000313" key="2">
    <source>
        <dbReference type="EMBL" id="PWK52950.1"/>
    </source>
</evidence>
<feature type="transmembrane region" description="Helical" evidence="1">
    <location>
        <begin position="117"/>
        <end position="138"/>
    </location>
</feature>
<protein>
    <recommendedName>
        <fullName evidence="4">Transmembrane protein</fullName>
    </recommendedName>
</protein>
<evidence type="ECO:0008006" key="4">
    <source>
        <dbReference type="Google" id="ProtNLM"/>
    </source>
</evidence>
<gene>
    <name evidence="2" type="ORF">C8D97_104168</name>
</gene>
<reference evidence="2 3" key="1">
    <citation type="submission" date="2018-05" db="EMBL/GenBank/DDBJ databases">
        <title>Genomic Encyclopedia of Type Strains, Phase IV (KMG-IV): sequencing the most valuable type-strain genomes for metagenomic binning, comparative biology and taxonomic classification.</title>
        <authorList>
            <person name="Goeker M."/>
        </authorList>
    </citation>
    <scope>NUCLEOTIDE SEQUENCE [LARGE SCALE GENOMIC DNA]</scope>
    <source>
        <strain evidence="2 3">DSM 25350</strain>
    </source>
</reference>
<proteinExistence type="predicted"/>
<keyword evidence="3" id="KW-1185">Reference proteome</keyword>
<sequence>MRNKIQWVVFFILSAIWSLYFTLNDKLTDTSNMEIKPLDSFTYECKKKSKSDKVYFYINNGFLMLPLLSSSCEQFFNRVENAKDVRVLFSRKGLVQQLYIDGKEFVDEKKLMRNHSITNWGVASFGYIMLILSMIKLYQMHRRKKE</sequence>
<accession>A0A316FZJ1</accession>
<name>A0A316FZJ1_9GAMM</name>
<feature type="transmembrane region" description="Helical" evidence="1">
    <location>
        <begin position="7"/>
        <end position="23"/>
    </location>
</feature>
<keyword evidence="1" id="KW-0812">Transmembrane</keyword>
<organism evidence="2 3">
    <name type="scientific">Pleionea mediterranea</name>
    <dbReference type="NCBI Taxonomy" id="523701"/>
    <lineage>
        <taxon>Bacteria</taxon>
        <taxon>Pseudomonadati</taxon>
        <taxon>Pseudomonadota</taxon>
        <taxon>Gammaproteobacteria</taxon>
        <taxon>Oceanospirillales</taxon>
        <taxon>Pleioneaceae</taxon>
        <taxon>Pleionea</taxon>
    </lineage>
</organism>
<dbReference type="Proteomes" id="UP000245790">
    <property type="component" value="Unassembled WGS sequence"/>
</dbReference>
<evidence type="ECO:0000313" key="3">
    <source>
        <dbReference type="Proteomes" id="UP000245790"/>
    </source>
</evidence>
<dbReference type="AlphaFoldDB" id="A0A316FZJ1"/>
<keyword evidence="1" id="KW-0472">Membrane</keyword>
<dbReference type="EMBL" id="QGGU01000004">
    <property type="protein sequence ID" value="PWK52950.1"/>
    <property type="molecule type" value="Genomic_DNA"/>
</dbReference>